<dbReference type="Proteomes" id="UP000007347">
    <property type="component" value="Chromosome"/>
</dbReference>
<dbReference type="AlphaFoldDB" id="K0NEF8"/>
<dbReference type="InterPro" id="IPR014054">
    <property type="entry name" value="Phage_regulatory_Rha"/>
</dbReference>
<dbReference type="KEGG" id="dto:TOL2_C12680"/>
<reference evidence="1 2" key="1">
    <citation type="journal article" date="2013" name="Environ. Microbiol.">
        <title>Complete genome, catabolic sub-proteomes and key-metabolites of Desulfobacula toluolica Tol2, a marine, aromatic compound-degrading, sulfate-reducing bacterium.</title>
        <authorList>
            <person name="Wohlbrand L."/>
            <person name="Jacob J.H."/>
            <person name="Kube M."/>
            <person name="Mussmann M."/>
            <person name="Jarling R."/>
            <person name="Beck A."/>
            <person name="Amann R."/>
            <person name="Wilkes H."/>
            <person name="Reinhardt R."/>
            <person name="Rabus R."/>
        </authorList>
    </citation>
    <scope>NUCLEOTIDE SEQUENCE [LARGE SCALE GENOMIC DNA]</scope>
    <source>
        <strain evidence="2">DSM 7467 / Tol2</strain>
    </source>
</reference>
<evidence type="ECO:0000313" key="1">
    <source>
        <dbReference type="EMBL" id="CCK79431.1"/>
    </source>
</evidence>
<dbReference type="EMBL" id="FO203503">
    <property type="protein sequence ID" value="CCK79431.1"/>
    <property type="molecule type" value="Genomic_DNA"/>
</dbReference>
<dbReference type="HOGENOM" id="CLU_896378_0_0_7"/>
<dbReference type="NCBIfam" id="TIGR02681">
    <property type="entry name" value="phage_pRha"/>
    <property type="match status" value="1"/>
</dbReference>
<proteinExistence type="predicted"/>
<dbReference type="OrthoDB" id="9808959at2"/>
<gene>
    <name evidence="1" type="ordered locus">TOL2_C12680</name>
</gene>
<dbReference type="Pfam" id="PF09669">
    <property type="entry name" value="Phage_pRha"/>
    <property type="match status" value="1"/>
</dbReference>
<protein>
    <submittedName>
        <fullName evidence="1">Phage regulatory protein, Rha family</fullName>
    </submittedName>
</protein>
<sequence length="310" mass="35343">MTDLVIAKNNKPITTSLIVAETFSKRHDHVLVDIRELITRGVPFFQETPYIHPQNGQTYNMYEMGRDGFALLTMGFTGEKALKFKLKYIAAFNAMEQELVKISQGRPKELNQKAASIKAELNSRKALLTMEKQAMDEAKRIYRGHGNFDDLAAFPQLQAMTRDALELYKRNPTESGDDIVFRLNALVDAYLANLSKQTPMPDLNFTHTLDEFCTVKEVSFVNKAKDLLDAFNWLQKHKGITNPYTTVNTLAAGLIRTFKKSIVPVPGWQFQSRIKKSRGYNFHRFTKTIDHDSPVKKNSLPGNLRNLPDQ</sequence>
<organism evidence="1 2">
    <name type="scientific">Desulfobacula toluolica (strain DSM 7467 / Tol2)</name>
    <dbReference type="NCBI Taxonomy" id="651182"/>
    <lineage>
        <taxon>Bacteria</taxon>
        <taxon>Pseudomonadati</taxon>
        <taxon>Thermodesulfobacteriota</taxon>
        <taxon>Desulfobacteria</taxon>
        <taxon>Desulfobacterales</taxon>
        <taxon>Desulfobacteraceae</taxon>
        <taxon>Desulfobacula</taxon>
    </lineage>
</organism>
<evidence type="ECO:0000313" key="2">
    <source>
        <dbReference type="Proteomes" id="UP000007347"/>
    </source>
</evidence>
<accession>K0NEF8</accession>
<name>K0NEF8_DESTT</name>
<dbReference type="RefSeq" id="WP_014956778.1">
    <property type="nucleotide sequence ID" value="NC_018645.1"/>
</dbReference>
<keyword evidence="2" id="KW-1185">Reference proteome</keyword>